<dbReference type="SMART" id="SM00237">
    <property type="entry name" value="Calx_beta"/>
    <property type="match status" value="4"/>
</dbReference>
<evidence type="ECO:0000313" key="9">
    <source>
        <dbReference type="Proteomes" id="UP001558652"/>
    </source>
</evidence>
<dbReference type="SUPFAM" id="SSF141072">
    <property type="entry name" value="CalX-like"/>
    <property type="match status" value="5"/>
</dbReference>
<dbReference type="Gene3D" id="2.60.40.2030">
    <property type="match status" value="5"/>
</dbReference>
<dbReference type="InterPro" id="IPR038081">
    <property type="entry name" value="CalX-like_sf"/>
</dbReference>
<feature type="domain" description="Calx-beta" evidence="7">
    <location>
        <begin position="1288"/>
        <end position="1389"/>
    </location>
</feature>
<keyword evidence="9" id="KW-1185">Reference proteome</keyword>
<evidence type="ECO:0000256" key="3">
    <source>
        <dbReference type="ARBA" id="ARBA00022737"/>
    </source>
</evidence>
<dbReference type="PANTHER" id="PTHR45739:SF8">
    <property type="entry name" value="FRAS1-RELATED EXTRACELLULAR MATRIX PROTEIN 1"/>
    <property type="match status" value="1"/>
</dbReference>
<feature type="domain" description="Calx-beta" evidence="7">
    <location>
        <begin position="990"/>
        <end position="1088"/>
    </location>
</feature>
<organism evidence="8 9">
    <name type="scientific">Ranatra chinensis</name>
    <dbReference type="NCBI Taxonomy" id="642074"/>
    <lineage>
        <taxon>Eukaryota</taxon>
        <taxon>Metazoa</taxon>
        <taxon>Ecdysozoa</taxon>
        <taxon>Arthropoda</taxon>
        <taxon>Hexapoda</taxon>
        <taxon>Insecta</taxon>
        <taxon>Pterygota</taxon>
        <taxon>Neoptera</taxon>
        <taxon>Paraneoptera</taxon>
        <taxon>Hemiptera</taxon>
        <taxon>Heteroptera</taxon>
        <taxon>Panheteroptera</taxon>
        <taxon>Nepomorpha</taxon>
        <taxon>Nepidae</taxon>
        <taxon>Ranatrinae</taxon>
        <taxon>Ranatra</taxon>
    </lineage>
</organism>
<feature type="domain" description="Calx-beta" evidence="7">
    <location>
        <begin position="1103"/>
        <end position="1203"/>
    </location>
</feature>
<dbReference type="InterPro" id="IPR051561">
    <property type="entry name" value="FRAS1_ECM"/>
</dbReference>
<dbReference type="PROSITE" id="PS51854">
    <property type="entry name" value="CSPG"/>
    <property type="match status" value="2"/>
</dbReference>
<name>A0ABD0YIY5_9HEMI</name>
<evidence type="ECO:0000259" key="7">
    <source>
        <dbReference type="SMART" id="SM00237"/>
    </source>
</evidence>
<sequence>MASKRRNMFHKNKTCLPQAIMSLLTLENFSFKEETTYHGDVFLRLGCDFKETASGRPQLVVSVSSRGFRNCTFSYRPTVVEGTAKCNFAKSNLRRNRRSMRHAGTQITKTKRSEGSVVLNVEEGDSTEITEDMLRPDLPDAIGNEASFKIVSPPEHGDIYVDEESSREFTRDQLEQENVVYVHGGEEIGQSAVYDRFTVATLGENGTIKKVTEFQVSIGPVDDDPPRLNVERSLEVSEGGRVVVDVLQLLDRDTGTEDIACRVVASPSFGHLEAPPGNSLGEGEFKWSLVESGLLIYVQSDHADGLEPKEDAFTVACHDPPDNTGLRPDNLALVPVIIRGTDDEPPRLVAPLLLVLPAGLQELPLARLRITDPDTPLDRVAFTVNRQPAMGKLVLKRDVTVGPVKQFKFGDLDSVFYQYEGGETGGTDDFLLGVYDGLQGSEATIEVEIEDITGRENEAPMMVINEGLEVSQGGTGLITSALLNVHSEDGEVVYVVRDVPLFGSLLLEDTLLQPGSNFTGNDLNEGRLSYVHADPTSSMDVFVFDASDGTGILANQNFFITIRGNGSYPVVTSKTPVLPRGGSLVLDSSLLSARDRNSEDSSSLEFHVMSQPKQGAFEWVDSLGGVQVFTQKDLADGKIRYVHYNSSSFSPPPEIVQFEVTDGHRSVFHSFTINFTREEEDTSIYPPTTIAATVVITSADVAHTTTSAVTTTSGYEDGEPIELVRNAPLTYLLGGAAVGATLTAQHLMALDPDHTTTTYVVRRPPQNGSILDKNTRQPLERFTQGMYPTVTLTCMRPATFQPELGNYDMLEVGPPSPFGVITPPPRYHLRHLREGVRLPRATSTTSYVDFTSRVSSQGYVFIEDHESHALDAFVFVVRASPDSRAPPRDGLANKSRGQGAVGMEIAWRPGLSKAPTGALDPSTAPRPIINPTRRRGPLFGRPFNYRTTSARYLALRDDINEETVFYLLDEGSNATGDSFLFDVIGRGKSLKGIKFSMKWSWVAFVEEFHTVPELPHEYNVKISRRGYIDNMAFVDVSVIGGNASSKYDYNIVLEQVQFSPGQNVVNFPVRIQNDNKFEGPEEVVIALEDSYFTVIEGPNVTKLIITDYDDEPKMNFKGSSYTINEKALQFSVPITREGDLSMKSTVTCNIHNGTAVGDNVDFFMNQSSSVVHFDEGVSENYCTVSIIDDDLLESDEYFFINLSHPTGSILGNIAQTRIVIQQDDNDSEEDYMMVHRKIFFPPNIDHHDIQVYIIDDLVNPKLEGQESFIMYLSNPINCIISDPSKIEVVIDDAMNDVPTVQFTSDEFHIQEIDEVLNAGLVRTGDLSAINTVICYTEEATANSDDYFERPENTQSSITFYPGETHKNCMVILKDDTHFERSERFTLKLKALNSSLKVGSQDSTNVIVTDSEDYDSVKFEKQFMFVSEPSNSNKVGHVKVPIVRNGDISTSLEVHVFTKDGTAKSGIDYLGKSRRLKFEPNNKSLIYDVQILHDELTEMREAFTVHLEMLGGVSDGDEKPQRATVFIYVRTL</sequence>
<evidence type="ECO:0000256" key="1">
    <source>
        <dbReference type="ARBA" id="ARBA00005529"/>
    </source>
</evidence>
<dbReference type="PANTHER" id="PTHR45739">
    <property type="entry name" value="MATRIX PROTEIN, PUTATIVE-RELATED"/>
    <property type="match status" value="1"/>
</dbReference>
<proteinExistence type="inferred from homology"/>
<evidence type="ECO:0000256" key="5">
    <source>
        <dbReference type="ARBA" id="ARBA00023180"/>
    </source>
</evidence>
<keyword evidence="4" id="KW-0106">Calcium</keyword>
<dbReference type="Pfam" id="PF03160">
    <property type="entry name" value="Calx-beta"/>
    <property type="match status" value="2"/>
</dbReference>
<gene>
    <name evidence="8" type="ORF">AAG570_012388</name>
</gene>
<keyword evidence="2" id="KW-0732">Signal</keyword>
<accession>A0ABD0YIY5</accession>
<feature type="domain" description="Calx-beta" evidence="7">
    <location>
        <begin position="1403"/>
        <end position="1507"/>
    </location>
</feature>
<comment type="caution">
    <text evidence="8">The sequence shown here is derived from an EMBL/GenBank/DDBJ whole genome shotgun (WGS) entry which is preliminary data.</text>
</comment>
<feature type="repeat" description="CSPG" evidence="6">
    <location>
        <begin position="567"/>
        <end position="661"/>
    </location>
</feature>
<evidence type="ECO:0000256" key="6">
    <source>
        <dbReference type="PROSITE-ProRule" id="PRU01201"/>
    </source>
</evidence>
<evidence type="ECO:0000256" key="2">
    <source>
        <dbReference type="ARBA" id="ARBA00022729"/>
    </source>
</evidence>
<comment type="similarity">
    <text evidence="1">Belongs to the FRAS1 family.</text>
</comment>
<dbReference type="EMBL" id="JBFDAA010000007">
    <property type="protein sequence ID" value="KAL1131151.1"/>
    <property type="molecule type" value="Genomic_DNA"/>
</dbReference>
<dbReference type="InterPro" id="IPR039005">
    <property type="entry name" value="CSPG_rpt"/>
</dbReference>
<evidence type="ECO:0000256" key="4">
    <source>
        <dbReference type="ARBA" id="ARBA00022837"/>
    </source>
</evidence>
<dbReference type="Proteomes" id="UP001558652">
    <property type="component" value="Unassembled WGS sequence"/>
</dbReference>
<dbReference type="Pfam" id="PF16184">
    <property type="entry name" value="Cadherin_3"/>
    <property type="match status" value="4"/>
</dbReference>
<keyword evidence="5" id="KW-0325">Glycoprotein</keyword>
<protein>
    <recommendedName>
        <fullName evidence="7">Calx-beta domain-containing protein</fullName>
    </recommendedName>
</protein>
<keyword evidence="3" id="KW-0677">Repeat</keyword>
<feature type="repeat" description="CSPG" evidence="6">
    <location>
        <begin position="459"/>
        <end position="547"/>
    </location>
</feature>
<evidence type="ECO:0000313" key="8">
    <source>
        <dbReference type="EMBL" id="KAL1131151.1"/>
    </source>
</evidence>
<reference evidence="8 9" key="1">
    <citation type="submission" date="2024-07" db="EMBL/GenBank/DDBJ databases">
        <title>Chromosome-level genome assembly of the water stick insect Ranatra chinensis (Heteroptera: Nepidae).</title>
        <authorList>
            <person name="Liu X."/>
        </authorList>
    </citation>
    <scope>NUCLEOTIDE SEQUENCE [LARGE SCALE GENOMIC DNA]</scope>
    <source>
        <strain evidence="8">Cailab_2021Rc</strain>
        <tissue evidence="8">Muscle</tissue>
    </source>
</reference>
<dbReference type="InterPro" id="IPR003644">
    <property type="entry name" value="Calx_beta"/>
</dbReference>